<comment type="caution">
    <text evidence="2">The sequence shown here is derived from an EMBL/GenBank/DDBJ whole genome shotgun (WGS) entry which is preliminary data.</text>
</comment>
<accession>A0ABR1EB92</accession>
<sequence>MTRARNRTTRRNQPDPTLGKELRAQIRDRLKFMHQLEAALEEETDPDHVAALKDIMKMRYENENESVGPIPINC</sequence>
<proteinExistence type="predicted"/>
<feature type="region of interest" description="Disordered" evidence="1">
    <location>
        <begin position="1"/>
        <end position="21"/>
    </location>
</feature>
<feature type="compositionally biased region" description="Basic residues" evidence="1">
    <location>
        <begin position="1"/>
        <end position="10"/>
    </location>
</feature>
<organism evidence="2 3">
    <name type="scientific">Necator americanus</name>
    <name type="common">Human hookworm</name>
    <dbReference type="NCBI Taxonomy" id="51031"/>
    <lineage>
        <taxon>Eukaryota</taxon>
        <taxon>Metazoa</taxon>
        <taxon>Ecdysozoa</taxon>
        <taxon>Nematoda</taxon>
        <taxon>Chromadorea</taxon>
        <taxon>Rhabditida</taxon>
        <taxon>Rhabditina</taxon>
        <taxon>Rhabditomorpha</taxon>
        <taxon>Strongyloidea</taxon>
        <taxon>Ancylostomatidae</taxon>
        <taxon>Bunostominae</taxon>
        <taxon>Necator</taxon>
    </lineage>
</organism>
<reference evidence="2 3" key="1">
    <citation type="submission" date="2023-08" db="EMBL/GenBank/DDBJ databases">
        <title>A Necator americanus chromosomal reference genome.</title>
        <authorList>
            <person name="Ilik V."/>
            <person name="Petrzelkova K.J."/>
            <person name="Pardy F."/>
            <person name="Fuh T."/>
            <person name="Niatou-Singa F.S."/>
            <person name="Gouil Q."/>
            <person name="Baker L."/>
            <person name="Ritchie M.E."/>
            <person name="Jex A.R."/>
            <person name="Gazzola D."/>
            <person name="Li H."/>
            <person name="Toshio Fujiwara R."/>
            <person name="Zhan B."/>
            <person name="Aroian R.V."/>
            <person name="Pafco B."/>
            <person name="Schwarz E.M."/>
        </authorList>
    </citation>
    <scope>NUCLEOTIDE SEQUENCE [LARGE SCALE GENOMIC DNA]</scope>
    <source>
        <strain evidence="2 3">Aroian</strain>
        <tissue evidence="2">Whole animal</tissue>
    </source>
</reference>
<evidence type="ECO:0000313" key="2">
    <source>
        <dbReference type="EMBL" id="KAK6759570.1"/>
    </source>
</evidence>
<evidence type="ECO:0000256" key="1">
    <source>
        <dbReference type="SAM" id="MobiDB-lite"/>
    </source>
</evidence>
<protein>
    <submittedName>
        <fullName evidence="2">Uncharacterized protein</fullName>
    </submittedName>
</protein>
<keyword evidence="3" id="KW-1185">Reference proteome</keyword>
<dbReference type="Proteomes" id="UP001303046">
    <property type="component" value="Unassembled WGS sequence"/>
</dbReference>
<name>A0ABR1EB92_NECAM</name>
<evidence type="ECO:0000313" key="3">
    <source>
        <dbReference type="Proteomes" id="UP001303046"/>
    </source>
</evidence>
<dbReference type="EMBL" id="JAVFWL010000006">
    <property type="protein sequence ID" value="KAK6759570.1"/>
    <property type="molecule type" value="Genomic_DNA"/>
</dbReference>
<gene>
    <name evidence="2" type="primary">Necator_chrX.g21420</name>
    <name evidence="2" type="ORF">RB195_021259</name>
</gene>